<comment type="caution">
    <text evidence="8">The sequence shown here is derived from an EMBL/GenBank/DDBJ whole genome shotgun (WGS) entry which is preliminary data.</text>
</comment>
<dbReference type="Pfam" id="PF06271">
    <property type="entry name" value="RDD"/>
    <property type="match status" value="1"/>
</dbReference>
<feature type="transmembrane region" description="Helical" evidence="6">
    <location>
        <begin position="12"/>
        <end position="34"/>
    </location>
</feature>
<keyword evidence="9" id="KW-1185">Reference proteome</keyword>
<name>A0A7C8GSZ3_9BACI</name>
<accession>A0A7C8GSZ3</accession>
<organism evidence="8 9">
    <name type="scientific">Gracilibacillus oryzae</name>
    <dbReference type="NCBI Taxonomy" id="1672701"/>
    <lineage>
        <taxon>Bacteria</taxon>
        <taxon>Bacillati</taxon>
        <taxon>Bacillota</taxon>
        <taxon>Bacilli</taxon>
        <taxon>Bacillales</taxon>
        <taxon>Bacillaceae</taxon>
        <taxon>Gracilibacillus</taxon>
    </lineage>
</organism>
<gene>
    <name evidence="8" type="ORF">F9U64_10740</name>
</gene>
<dbReference type="EMBL" id="WEID01000052">
    <property type="protein sequence ID" value="KAB8135743.1"/>
    <property type="molecule type" value="Genomic_DNA"/>
</dbReference>
<evidence type="ECO:0000256" key="2">
    <source>
        <dbReference type="ARBA" id="ARBA00022475"/>
    </source>
</evidence>
<sequence length="175" mass="20163">MYASFTLRLKAFMIDYILIFLYLIVIFIFSVFLFPSVQQLFTGSLVTAQFYGFLLVTFPVSLYFIISDSNIGKQSFGKRKAGIRVVKKNGESLSVVHAIIRTIIKFLPWELSHFLVYRLMYLGDAEVPIAYYLVGVLIYALLFAYILTAVFLKKKQSLYDILVKTYVVKESKSEI</sequence>
<protein>
    <submittedName>
        <fullName evidence="8">RDD family protein</fullName>
    </submittedName>
</protein>
<feature type="transmembrane region" description="Helical" evidence="6">
    <location>
        <begin position="129"/>
        <end position="152"/>
    </location>
</feature>
<feature type="transmembrane region" description="Helical" evidence="6">
    <location>
        <begin position="92"/>
        <end position="109"/>
    </location>
</feature>
<evidence type="ECO:0000256" key="5">
    <source>
        <dbReference type="ARBA" id="ARBA00023136"/>
    </source>
</evidence>
<evidence type="ECO:0000313" key="8">
    <source>
        <dbReference type="EMBL" id="KAB8135743.1"/>
    </source>
</evidence>
<keyword evidence="4 6" id="KW-1133">Transmembrane helix</keyword>
<dbReference type="RefSeq" id="WP_153403228.1">
    <property type="nucleotide sequence ID" value="NZ_ML762430.1"/>
</dbReference>
<keyword evidence="5 6" id="KW-0472">Membrane</keyword>
<keyword evidence="2" id="KW-1003">Cell membrane</keyword>
<dbReference type="PANTHER" id="PTHR36115">
    <property type="entry name" value="PROLINE-RICH ANTIGEN HOMOLOG-RELATED"/>
    <property type="match status" value="1"/>
</dbReference>
<reference evidence="8 9" key="1">
    <citation type="submission" date="2019-10" db="EMBL/GenBank/DDBJ databases">
        <title>Gracilibacillus sp. nov. isolated from rice seeds.</title>
        <authorList>
            <person name="He S."/>
        </authorList>
    </citation>
    <scope>NUCLEOTIDE SEQUENCE [LARGE SCALE GENOMIC DNA]</scope>
    <source>
        <strain evidence="8 9">TD8</strain>
    </source>
</reference>
<dbReference type="PANTHER" id="PTHR36115:SF9">
    <property type="entry name" value="LMO1584 PROTEIN"/>
    <property type="match status" value="1"/>
</dbReference>
<dbReference type="AlphaFoldDB" id="A0A7C8GSZ3"/>
<dbReference type="OrthoDB" id="1450430at2"/>
<proteinExistence type="predicted"/>
<feature type="transmembrane region" description="Helical" evidence="6">
    <location>
        <begin position="50"/>
        <end position="71"/>
    </location>
</feature>
<evidence type="ECO:0000256" key="1">
    <source>
        <dbReference type="ARBA" id="ARBA00004651"/>
    </source>
</evidence>
<evidence type="ECO:0000256" key="3">
    <source>
        <dbReference type="ARBA" id="ARBA00022692"/>
    </source>
</evidence>
<dbReference type="Proteomes" id="UP000480246">
    <property type="component" value="Unassembled WGS sequence"/>
</dbReference>
<feature type="domain" description="RDD" evidence="7">
    <location>
        <begin position="2"/>
        <end position="163"/>
    </location>
</feature>
<comment type="subcellular location">
    <subcellularLocation>
        <location evidence="1">Cell membrane</location>
        <topology evidence="1">Multi-pass membrane protein</topology>
    </subcellularLocation>
</comment>
<evidence type="ECO:0000313" key="9">
    <source>
        <dbReference type="Proteomes" id="UP000480246"/>
    </source>
</evidence>
<evidence type="ECO:0000259" key="7">
    <source>
        <dbReference type="Pfam" id="PF06271"/>
    </source>
</evidence>
<dbReference type="InterPro" id="IPR051791">
    <property type="entry name" value="Pra-immunoreactive"/>
</dbReference>
<dbReference type="InterPro" id="IPR010432">
    <property type="entry name" value="RDD"/>
</dbReference>
<keyword evidence="3 6" id="KW-0812">Transmembrane</keyword>
<evidence type="ECO:0000256" key="4">
    <source>
        <dbReference type="ARBA" id="ARBA00022989"/>
    </source>
</evidence>
<evidence type="ECO:0000256" key="6">
    <source>
        <dbReference type="SAM" id="Phobius"/>
    </source>
</evidence>
<dbReference type="GO" id="GO:0005886">
    <property type="term" value="C:plasma membrane"/>
    <property type="evidence" value="ECO:0007669"/>
    <property type="project" value="UniProtKB-SubCell"/>
</dbReference>